<dbReference type="EMBL" id="AP029172">
    <property type="protein sequence ID" value="BFD47719.1"/>
    <property type="molecule type" value="Genomic_DNA"/>
</dbReference>
<sequence length="143" mass="16465">MASLEFIESHKSSSKDFMRKRKLSFIDIFILILRKSVKSLQVILNEFILYRKKDYTVTASAFSQARKKMKHSAFSEINEGVVSLYYQDQKFKTCFGFRVLALDASKIILPTSVEIKNEFGSRKIRNQKPKDLGDYASATFAVC</sequence>
<gene>
    <name evidence="1" type="ORF">DMENIID0003_07930</name>
</gene>
<reference evidence="1" key="1">
    <citation type="submission" date="2024-01" db="EMBL/GenBank/DDBJ databases">
        <title>Sequencing the genomes of a sandfly, Sergentomyia squamirostris, and its two endosymbionts.</title>
        <authorList>
            <person name="Itokawa K."/>
            <person name="Sanjoba C."/>
        </authorList>
    </citation>
    <scope>NUCLEOTIDE SEQUENCE</scope>
    <source>
        <strain evidence="1">WSSQ</strain>
    </source>
</reference>
<accession>A0AAT9GD24</accession>
<evidence type="ECO:0008006" key="2">
    <source>
        <dbReference type="Google" id="ProtNLM"/>
    </source>
</evidence>
<organism evidence="1">
    <name type="scientific">Wolbachia endosymbiont of Sergentomyia squamirostris</name>
    <dbReference type="NCBI Taxonomy" id="3113640"/>
    <lineage>
        <taxon>Bacteria</taxon>
        <taxon>Pseudomonadati</taxon>
        <taxon>Pseudomonadota</taxon>
        <taxon>Alphaproteobacteria</taxon>
        <taxon>Rickettsiales</taxon>
        <taxon>Anaplasmataceae</taxon>
        <taxon>Wolbachieae</taxon>
        <taxon>Wolbachia</taxon>
    </lineage>
</organism>
<name>A0AAT9GD24_9RICK</name>
<evidence type="ECO:0000313" key="1">
    <source>
        <dbReference type="EMBL" id="BFD47719.1"/>
    </source>
</evidence>
<protein>
    <recommendedName>
        <fullName evidence="2">Transposase</fullName>
    </recommendedName>
</protein>
<proteinExistence type="predicted"/>
<dbReference type="AlphaFoldDB" id="A0AAT9GD24"/>